<dbReference type="InterPro" id="IPR001792">
    <property type="entry name" value="Acylphosphatase-like_dom"/>
</dbReference>
<evidence type="ECO:0000259" key="6">
    <source>
        <dbReference type="PROSITE" id="PS51160"/>
    </source>
</evidence>
<evidence type="ECO:0000256" key="1">
    <source>
        <dbReference type="ARBA" id="ARBA00005614"/>
    </source>
</evidence>
<dbReference type="AlphaFoldDB" id="A0A1F5SUS0"/>
<dbReference type="Proteomes" id="UP000176915">
    <property type="component" value="Unassembled WGS sequence"/>
</dbReference>
<gene>
    <name evidence="7" type="ORF">A3H09_02165</name>
</gene>
<feature type="domain" description="Acylphosphatase-like" evidence="6">
    <location>
        <begin position="4"/>
        <end position="90"/>
    </location>
</feature>
<dbReference type="Gene3D" id="3.30.70.100">
    <property type="match status" value="1"/>
</dbReference>
<dbReference type="PANTHER" id="PTHR47268">
    <property type="entry name" value="ACYLPHOSPHATASE"/>
    <property type="match status" value="1"/>
</dbReference>
<feature type="active site" evidence="4">
    <location>
        <position position="19"/>
    </location>
</feature>
<reference evidence="7 8" key="1">
    <citation type="journal article" date="2016" name="Nat. Commun.">
        <title>Thousands of microbial genomes shed light on interconnected biogeochemical processes in an aquifer system.</title>
        <authorList>
            <person name="Anantharaman K."/>
            <person name="Brown C.T."/>
            <person name="Hug L.A."/>
            <person name="Sharon I."/>
            <person name="Castelle C.J."/>
            <person name="Probst A.J."/>
            <person name="Thomas B.C."/>
            <person name="Singh A."/>
            <person name="Wilkins M.J."/>
            <person name="Karaoz U."/>
            <person name="Brodie E.L."/>
            <person name="Williams K.H."/>
            <person name="Hubbard S.S."/>
            <person name="Banfield J.F."/>
        </authorList>
    </citation>
    <scope>NUCLEOTIDE SEQUENCE [LARGE SCALE GENOMIC DNA]</scope>
</reference>
<dbReference type="SUPFAM" id="SSF54975">
    <property type="entry name" value="Acylphosphatase/BLUF domain-like"/>
    <property type="match status" value="1"/>
</dbReference>
<feature type="active site" evidence="4">
    <location>
        <position position="37"/>
    </location>
</feature>
<protein>
    <recommendedName>
        <fullName evidence="2 4">acylphosphatase</fullName>
        <ecNumber evidence="2 4">3.6.1.7</ecNumber>
    </recommendedName>
</protein>
<dbReference type="Pfam" id="PF00708">
    <property type="entry name" value="Acylphosphatase"/>
    <property type="match status" value="1"/>
</dbReference>
<sequence>MVNHYNIRAFGCVQNIGFRHSGKVRADELGVAGYIKNQPDGSVYIEAEASQEKLKQFIDWCGRGPALAQVKKIEVSEAPLVGYVGFGIRQSSG</sequence>
<dbReference type="EMBL" id="MFFY01000052">
    <property type="protein sequence ID" value="OGF30430.1"/>
    <property type="molecule type" value="Genomic_DNA"/>
</dbReference>
<evidence type="ECO:0000313" key="7">
    <source>
        <dbReference type="EMBL" id="OGF30430.1"/>
    </source>
</evidence>
<comment type="caution">
    <text evidence="7">The sequence shown here is derived from an EMBL/GenBank/DDBJ whole genome shotgun (WGS) entry which is preliminary data.</text>
</comment>
<comment type="catalytic activity">
    <reaction evidence="3 4">
        <text>an acyl phosphate + H2O = a carboxylate + phosphate + H(+)</text>
        <dbReference type="Rhea" id="RHEA:14965"/>
        <dbReference type="ChEBI" id="CHEBI:15377"/>
        <dbReference type="ChEBI" id="CHEBI:15378"/>
        <dbReference type="ChEBI" id="CHEBI:29067"/>
        <dbReference type="ChEBI" id="CHEBI:43474"/>
        <dbReference type="ChEBI" id="CHEBI:59918"/>
        <dbReference type="EC" id="3.6.1.7"/>
    </reaction>
</comment>
<comment type="similarity">
    <text evidence="1 5">Belongs to the acylphosphatase family.</text>
</comment>
<dbReference type="EC" id="3.6.1.7" evidence="2 4"/>
<evidence type="ECO:0000256" key="3">
    <source>
        <dbReference type="ARBA" id="ARBA00047645"/>
    </source>
</evidence>
<proteinExistence type="inferred from homology"/>
<dbReference type="PANTHER" id="PTHR47268:SF4">
    <property type="entry name" value="ACYLPHOSPHATASE"/>
    <property type="match status" value="1"/>
</dbReference>
<name>A0A1F5SUS0_9BACT</name>
<accession>A0A1F5SUS0</accession>
<evidence type="ECO:0000256" key="4">
    <source>
        <dbReference type="PROSITE-ProRule" id="PRU00520"/>
    </source>
</evidence>
<dbReference type="GO" id="GO:0003998">
    <property type="term" value="F:acylphosphatase activity"/>
    <property type="evidence" value="ECO:0007669"/>
    <property type="project" value="UniProtKB-EC"/>
</dbReference>
<organism evidence="7 8">
    <name type="scientific">Candidatus Falkowbacteria bacterium RIFCSPLOWO2_12_FULL_45_13</name>
    <dbReference type="NCBI Taxonomy" id="1797991"/>
    <lineage>
        <taxon>Bacteria</taxon>
        <taxon>Candidatus Falkowiibacteriota</taxon>
    </lineage>
</organism>
<evidence type="ECO:0000256" key="5">
    <source>
        <dbReference type="RuleBase" id="RU004168"/>
    </source>
</evidence>
<evidence type="ECO:0000313" key="8">
    <source>
        <dbReference type="Proteomes" id="UP000176915"/>
    </source>
</evidence>
<dbReference type="InterPro" id="IPR036046">
    <property type="entry name" value="Acylphosphatase-like_dom_sf"/>
</dbReference>
<evidence type="ECO:0000256" key="2">
    <source>
        <dbReference type="ARBA" id="ARBA00012150"/>
    </source>
</evidence>
<dbReference type="PROSITE" id="PS51160">
    <property type="entry name" value="ACYLPHOSPHATASE_3"/>
    <property type="match status" value="1"/>
</dbReference>
<keyword evidence="4" id="KW-0378">Hydrolase</keyword>
<dbReference type="InterPro" id="IPR020456">
    <property type="entry name" value="Acylphosphatase"/>
</dbReference>